<dbReference type="HOGENOM" id="CLU_058050_3_1_11"/>
<dbReference type="EMBL" id="HE804045">
    <property type="protein sequence ID" value="CCH31765.1"/>
    <property type="molecule type" value="Genomic_DNA"/>
</dbReference>
<dbReference type="OrthoDB" id="9793944at2"/>
<dbReference type="InterPro" id="IPR016169">
    <property type="entry name" value="FAD-bd_PCMH_sub2"/>
</dbReference>
<feature type="domain" description="FAD-binding PCMH-type" evidence="4">
    <location>
        <begin position="1"/>
        <end position="173"/>
    </location>
</feature>
<dbReference type="AlphaFoldDB" id="K0JV75"/>
<dbReference type="InterPro" id="IPR005107">
    <property type="entry name" value="CO_DH_flav_C"/>
</dbReference>
<reference evidence="5 6" key="1">
    <citation type="journal article" date="2012" name="BMC Genomics">
        <title>Complete genome sequence of Saccharothrix espanaensis DSM 44229T and comparison to the other completely sequenced Pseudonocardiaceae.</title>
        <authorList>
            <person name="Strobel T."/>
            <person name="Al-Dilaimi A."/>
            <person name="Blom J."/>
            <person name="Gessner A."/>
            <person name="Kalinowski J."/>
            <person name="Luzhetska M."/>
            <person name="Puhler A."/>
            <person name="Szczepanowski R."/>
            <person name="Bechthold A."/>
            <person name="Ruckert C."/>
        </authorList>
    </citation>
    <scope>NUCLEOTIDE SEQUENCE [LARGE SCALE GENOMIC DNA]</scope>
    <source>
        <strain evidence="6">ATCC 51144 / DSM 44229 / JCM 9112 / NBRC 15066 / NRRL 15764</strain>
    </source>
</reference>
<dbReference type="SMART" id="SM01092">
    <property type="entry name" value="CO_deh_flav_C"/>
    <property type="match status" value="1"/>
</dbReference>
<gene>
    <name evidence="5" type="ordered locus">BN6_44850</name>
</gene>
<dbReference type="PANTHER" id="PTHR42659:SF2">
    <property type="entry name" value="XANTHINE DEHYDROGENASE SUBUNIT C-RELATED"/>
    <property type="match status" value="1"/>
</dbReference>
<sequence length="281" mass="28867">MKAAPFEYLRPSSVAEAVAALGPGSAVLAGGQSLVPLLNLRARRPALVVDVSWLPLAGVERTATALVLGALTRLRAAETSPVVRLAAPLLAEALTHVANVSVRNRGTVGGSVAHADPAAELPAVLLAADAVFTAHGPAGTRTIDARDFFLGPHRTALAADELLTAIRVPLLPSTARHGMAELSRRPDDLALAAVFTSLVSADGVVTDARVAVAGAAPTPIRAHAAERLLRGAVPTPDVLEAAAEAAAAETDPVDDVHAPAAYRRDMTAVLTRRALRQAVTE</sequence>
<proteinExistence type="predicted"/>
<dbReference type="Gene3D" id="3.30.465.10">
    <property type="match status" value="1"/>
</dbReference>
<keyword evidence="1" id="KW-0285">Flavoprotein</keyword>
<dbReference type="SUPFAM" id="SSF55447">
    <property type="entry name" value="CO dehydrogenase flavoprotein C-terminal domain-like"/>
    <property type="match status" value="1"/>
</dbReference>
<keyword evidence="6" id="KW-1185">Reference proteome</keyword>
<dbReference type="InterPro" id="IPR016166">
    <property type="entry name" value="FAD-bd_PCMH"/>
</dbReference>
<dbReference type="eggNOG" id="COG1319">
    <property type="taxonomic scope" value="Bacteria"/>
</dbReference>
<evidence type="ECO:0000313" key="5">
    <source>
        <dbReference type="EMBL" id="CCH31765.1"/>
    </source>
</evidence>
<dbReference type="PROSITE" id="PS51387">
    <property type="entry name" value="FAD_PCMH"/>
    <property type="match status" value="1"/>
</dbReference>
<protein>
    <submittedName>
        <fullName evidence="5">Molybdopterin dehydrogenase FAD-binding protein</fullName>
    </submittedName>
</protein>
<evidence type="ECO:0000256" key="2">
    <source>
        <dbReference type="ARBA" id="ARBA00022827"/>
    </source>
</evidence>
<evidence type="ECO:0000256" key="3">
    <source>
        <dbReference type="ARBA" id="ARBA00023002"/>
    </source>
</evidence>
<dbReference type="Gene3D" id="3.30.390.50">
    <property type="entry name" value="CO dehydrogenase flavoprotein, C-terminal domain"/>
    <property type="match status" value="1"/>
</dbReference>
<dbReference type="KEGG" id="sesp:BN6_44850"/>
<keyword evidence="2" id="KW-0274">FAD</keyword>
<dbReference type="InterPro" id="IPR036318">
    <property type="entry name" value="FAD-bd_PCMH-like_sf"/>
</dbReference>
<dbReference type="GO" id="GO:0016491">
    <property type="term" value="F:oxidoreductase activity"/>
    <property type="evidence" value="ECO:0007669"/>
    <property type="project" value="UniProtKB-KW"/>
</dbReference>
<evidence type="ECO:0000313" key="6">
    <source>
        <dbReference type="Proteomes" id="UP000006281"/>
    </source>
</evidence>
<dbReference type="RefSeq" id="WP_015101877.1">
    <property type="nucleotide sequence ID" value="NC_019673.1"/>
</dbReference>
<evidence type="ECO:0000259" key="4">
    <source>
        <dbReference type="PROSITE" id="PS51387"/>
    </source>
</evidence>
<dbReference type="PANTHER" id="PTHR42659">
    <property type="entry name" value="XANTHINE DEHYDROGENASE SUBUNIT C-RELATED"/>
    <property type="match status" value="1"/>
</dbReference>
<dbReference type="PATRIC" id="fig|1179773.3.peg.4493"/>
<keyword evidence="3" id="KW-0560">Oxidoreductase</keyword>
<dbReference type="STRING" id="1179773.BN6_44850"/>
<dbReference type="InterPro" id="IPR036683">
    <property type="entry name" value="CO_DH_flav_C_dom_sf"/>
</dbReference>
<dbReference type="InterPro" id="IPR051312">
    <property type="entry name" value="Diverse_Substr_Oxidored"/>
</dbReference>
<dbReference type="Pfam" id="PF00941">
    <property type="entry name" value="FAD_binding_5"/>
    <property type="match status" value="1"/>
</dbReference>
<dbReference type="Pfam" id="PF03450">
    <property type="entry name" value="CO_deh_flav_C"/>
    <property type="match status" value="1"/>
</dbReference>
<dbReference type="SUPFAM" id="SSF56176">
    <property type="entry name" value="FAD-binding/transporter-associated domain-like"/>
    <property type="match status" value="1"/>
</dbReference>
<accession>K0JV75</accession>
<dbReference type="InterPro" id="IPR002346">
    <property type="entry name" value="Mopterin_DH_FAD-bd"/>
</dbReference>
<dbReference type="InterPro" id="IPR016167">
    <property type="entry name" value="FAD-bd_PCMH_sub1"/>
</dbReference>
<name>K0JV75_SACES</name>
<organism evidence="5 6">
    <name type="scientific">Saccharothrix espanaensis (strain ATCC 51144 / DSM 44229 / JCM 9112 / NBRC 15066 / NRRL 15764)</name>
    <dbReference type="NCBI Taxonomy" id="1179773"/>
    <lineage>
        <taxon>Bacteria</taxon>
        <taxon>Bacillati</taxon>
        <taxon>Actinomycetota</taxon>
        <taxon>Actinomycetes</taxon>
        <taxon>Pseudonocardiales</taxon>
        <taxon>Pseudonocardiaceae</taxon>
        <taxon>Saccharothrix</taxon>
    </lineage>
</organism>
<dbReference type="BioCyc" id="SESP1179773:BN6_RS21715-MONOMER"/>
<dbReference type="Gene3D" id="3.30.43.10">
    <property type="entry name" value="Uridine Diphospho-n-acetylenolpyruvylglucosamine Reductase, domain 2"/>
    <property type="match status" value="1"/>
</dbReference>
<evidence type="ECO:0000256" key="1">
    <source>
        <dbReference type="ARBA" id="ARBA00022630"/>
    </source>
</evidence>
<dbReference type="GO" id="GO:0071949">
    <property type="term" value="F:FAD binding"/>
    <property type="evidence" value="ECO:0007669"/>
    <property type="project" value="InterPro"/>
</dbReference>
<dbReference type="Proteomes" id="UP000006281">
    <property type="component" value="Chromosome"/>
</dbReference>